<dbReference type="Proteomes" id="UP000014480">
    <property type="component" value="Unassembled WGS sequence"/>
</dbReference>
<comment type="caution">
    <text evidence="2">The sequence shown here is derived from an EMBL/GenBank/DDBJ whole genome shotgun (WGS) entry which is preliminary data.</text>
</comment>
<reference evidence="3" key="1">
    <citation type="journal article" date="2013" name="New Phytol.">
        <title>Comparative genomic and transcriptomic analyses reveal the hemibiotrophic stage shift of Colletotrichum fungi.</title>
        <authorList>
            <person name="Gan P."/>
            <person name="Ikeda K."/>
            <person name="Irieda H."/>
            <person name="Narusaka M."/>
            <person name="O'Connell R.J."/>
            <person name="Narusaka Y."/>
            <person name="Takano Y."/>
            <person name="Kubo Y."/>
            <person name="Shirasu K."/>
        </authorList>
    </citation>
    <scope>NUCLEOTIDE SEQUENCE [LARGE SCALE GENOMIC DNA]</scope>
    <source>
        <strain evidence="3">104-T / ATCC 96160 / CBS 514.97 / LARS 414 / MAFF 240422</strain>
    </source>
</reference>
<gene>
    <name evidence="2" type="ORF">Cob_v006758</name>
</gene>
<name>A0A484FUB9_COLOR</name>
<feature type="region of interest" description="Disordered" evidence="1">
    <location>
        <begin position="77"/>
        <end position="104"/>
    </location>
</feature>
<accession>A0A484FUB9</accession>
<evidence type="ECO:0000313" key="2">
    <source>
        <dbReference type="EMBL" id="TDZ20617.1"/>
    </source>
</evidence>
<proteinExistence type="predicted"/>
<reference evidence="3" key="2">
    <citation type="journal article" date="2019" name="Mol. Plant Microbe Interact.">
        <title>Genome sequence resources for four phytopathogenic fungi from the Colletotrichum orbiculare species complex.</title>
        <authorList>
            <person name="Gan P."/>
            <person name="Tsushima A."/>
            <person name="Narusaka M."/>
            <person name="Narusaka Y."/>
            <person name="Takano Y."/>
            <person name="Kubo Y."/>
            <person name="Shirasu K."/>
        </authorList>
    </citation>
    <scope>GENOME REANNOTATION</scope>
    <source>
        <strain evidence="3">104-T / ATCC 96160 / CBS 514.97 / LARS 414 / MAFF 240422</strain>
    </source>
</reference>
<protein>
    <submittedName>
        <fullName evidence="2">Uncharacterized protein</fullName>
    </submittedName>
</protein>
<organism evidence="2 3">
    <name type="scientific">Colletotrichum orbiculare (strain 104-T / ATCC 96160 / CBS 514.97 / LARS 414 / MAFF 240422)</name>
    <name type="common">Cucumber anthracnose fungus</name>
    <name type="synonym">Colletotrichum lagenarium</name>
    <dbReference type="NCBI Taxonomy" id="1213857"/>
    <lineage>
        <taxon>Eukaryota</taxon>
        <taxon>Fungi</taxon>
        <taxon>Dikarya</taxon>
        <taxon>Ascomycota</taxon>
        <taxon>Pezizomycotina</taxon>
        <taxon>Sordariomycetes</taxon>
        <taxon>Hypocreomycetidae</taxon>
        <taxon>Glomerellales</taxon>
        <taxon>Glomerellaceae</taxon>
        <taxon>Colletotrichum</taxon>
        <taxon>Colletotrichum orbiculare species complex</taxon>
    </lineage>
</organism>
<dbReference type="AlphaFoldDB" id="A0A484FUB9"/>
<keyword evidence="3" id="KW-1185">Reference proteome</keyword>
<evidence type="ECO:0000256" key="1">
    <source>
        <dbReference type="SAM" id="MobiDB-lite"/>
    </source>
</evidence>
<evidence type="ECO:0000313" key="3">
    <source>
        <dbReference type="Proteomes" id="UP000014480"/>
    </source>
</evidence>
<sequence>MTSTRLTWTVTSSSRRPTSSVRLRTCNLVDIDQNPLQMLLCCTYGVTVHFKFYAQRTIGGIPFLRCPEYRGSRKINSRRRETAPYIPASPRRQPQLAQEEPRPGRAATRVIWTKYAKWVQVKDRWISD</sequence>
<dbReference type="EMBL" id="AMCV02000017">
    <property type="protein sequence ID" value="TDZ20617.1"/>
    <property type="molecule type" value="Genomic_DNA"/>
</dbReference>